<evidence type="ECO:0000313" key="1">
    <source>
        <dbReference type="EMBL" id="GJT44812.1"/>
    </source>
</evidence>
<comment type="caution">
    <text evidence="1">The sequence shown here is derived from an EMBL/GenBank/DDBJ whole genome shotgun (WGS) entry which is preliminary data.</text>
</comment>
<evidence type="ECO:0000313" key="2">
    <source>
        <dbReference type="Proteomes" id="UP001151760"/>
    </source>
</evidence>
<accession>A0ABQ5E0V9</accession>
<protein>
    <submittedName>
        <fullName evidence="1">Uncharacterized protein</fullName>
    </submittedName>
</protein>
<dbReference type="Proteomes" id="UP001151760">
    <property type="component" value="Unassembled WGS sequence"/>
</dbReference>
<proteinExistence type="predicted"/>
<reference evidence="1" key="2">
    <citation type="submission" date="2022-01" db="EMBL/GenBank/DDBJ databases">
        <authorList>
            <person name="Yamashiro T."/>
            <person name="Shiraishi A."/>
            <person name="Satake H."/>
            <person name="Nakayama K."/>
        </authorList>
    </citation>
    <scope>NUCLEOTIDE SEQUENCE</scope>
</reference>
<gene>
    <name evidence="1" type="ORF">Tco_0953527</name>
</gene>
<reference evidence="1" key="1">
    <citation type="journal article" date="2022" name="Int. J. Mol. Sci.">
        <title>Draft Genome of Tanacetum Coccineum: Genomic Comparison of Closely Related Tanacetum-Family Plants.</title>
        <authorList>
            <person name="Yamashiro T."/>
            <person name="Shiraishi A."/>
            <person name="Nakayama K."/>
            <person name="Satake H."/>
        </authorList>
    </citation>
    <scope>NUCLEOTIDE SEQUENCE</scope>
</reference>
<keyword evidence="2" id="KW-1185">Reference proteome</keyword>
<dbReference type="EMBL" id="BQNB010015845">
    <property type="protein sequence ID" value="GJT44812.1"/>
    <property type="molecule type" value="Genomic_DNA"/>
</dbReference>
<sequence>MQVSLSFSVLLHKASDKVETMEVYGWNDKVAKISYYVGRNCEKISCSKFQKQYLKEERSLRIGKGMFGNKGLSTYGVKVDMFRYAVLVGRLSSHTFVSRERWDYIRIDYVSISDHAFFTFQSPIHYYDDEAAVLDLREKYKDRKCSQWSNSHTMEEWHLSFCDDVLTVLLLVLVSGYVRM</sequence>
<organism evidence="1 2">
    <name type="scientific">Tanacetum coccineum</name>
    <dbReference type="NCBI Taxonomy" id="301880"/>
    <lineage>
        <taxon>Eukaryota</taxon>
        <taxon>Viridiplantae</taxon>
        <taxon>Streptophyta</taxon>
        <taxon>Embryophyta</taxon>
        <taxon>Tracheophyta</taxon>
        <taxon>Spermatophyta</taxon>
        <taxon>Magnoliopsida</taxon>
        <taxon>eudicotyledons</taxon>
        <taxon>Gunneridae</taxon>
        <taxon>Pentapetalae</taxon>
        <taxon>asterids</taxon>
        <taxon>campanulids</taxon>
        <taxon>Asterales</taxon>
        <taxon>Asteraceae</taxon>
        <taxon>Asteroideae</taxon>
        <taxon>Anthemideae</taxon>
        <taxon>Anthemidinae</taxon>
        <taxon>Tanacetum</taxon>
    </lineage>
</organism>
<name>A0ABQ5E0V9_9ASTR</name>